<evidence type="ECO:0000256" key="1">
    <source>
        <dbReference type="ARBA" id="ARBA00007137"/>
    </source>
</evidence>
<feature type="non-terminal residue" evidence="4">
    <location>
        <position position="1"/>
    </location>
</feature>
<dbReference type="InterPro" id="IPR010426">
    <property type="entry name" value="MTTB_MeTrfase"/>
</dbReference>
<reference evidence="4" key="1">
    <citation type="journal article" date="2014" name="Front. Microbiol.">
        <title>High frequency of phylogenetically diverse reductive dehalogenase-homologous genes in deep subseafloor sedimentary metagenomes.</title>
        <authorList>
            <person name="Kawai M."/>
            <person name="Futagami T."/>
            <person name="Toyoda A."/>
            <person name="Takaki Y."/>
            <person name="Nishi S."/>
            <person name="Hori S."/>
            <person name="Arai W."/>
            <person name="Tsubouchi T."/>
            <person name="Morono Y."/>
            <person name="Uchiyama I."/>
            <person name="Ito T."/>
            <person name="Fujiyama A."/>
            <person name="Inagaki F."/>
            <person name="Takami H."/>
        </authorList>
    </citation>
    <scope>NUCLEOTIDE SEQUENCE</scope>
    <source>
        <strain evidence="4">Expedition CK06-06</strain>
    </source>
</reference>
<dbReference type="Pfam" id="PF06253">
    <property type="entry name" value="MTTB"/>
    <property type="match status" value="1"/>
</dbReference>
<keyword evidence="2" id="KW-0489">Methyltransferase</keyword>
<dbReference type="GO" id="GO:0015948">
    <property type="term" value="P:methanogenesis"/>
    <property type="evidence" value="ECO:0007669"/>
    <property type="project" value="InterPro"/>
</dbReference>
<dbReference type="Gene3D" id="3.20.20.480">
    <property type="entry name" value="Trimethylamine methyltransferase-like"/>
    <property type="match status" value="1"/>
</dbReference>
<accession>X1SPM6</accession>
<protein>
    <recommendedName>
        <fullName evidence="5">Trimethylamine methyltransferase</fullName>
    </recommendedName>
</protein>
<gene>
    <name evidence="4" type="ORF">S12H4_36900</name>
</gene>
<sequence length="195" mass="22109">VPIDNATCYPNSKMPDYQCGYEKTLRVLVAGLSGANVLLLHGSVHGELTYHSVQAILDDDLAGMVGRFMEGVGVNRETLAVDLIEEVGPIPGYFLNKEHTRKWWKLEQFVPKAADRLTYPEWMQTGKKTCLDYAKERMEEILAAHKATPLTPGQEEDVERILDEARSYYRKKELISEGEMATYRESMKSSNYPFG</sequence>
<dbReference type="InterPro" id="IPR038601">
    <property type="entry name" value="MttB-like_sf"/>
</dbReference>
<evidence type="ECO:0000256" key="3">
    <source>
        <dbReference type="ARBA" id="ARBA00022679"/>
    </source>
</evidence>
<proteinExistence type="inferred from homology"/>
<name>X1SPM6_9ZZZZ</name>
<dbReference type="AlphaFoldDB" id="X1SPM6"/>
<dbReference type="GO" id="GO:0032259">
    <property type="term" value="P:methylation"/>
    <property type="evidence" value="ECO:0007669"/>
    <property type="project" value="UniProtKB-KW"/>
</dbReference>
<evidence type="ECO:0000313" key="4">
    <source>
        <dbReference type="EMBL" id="GAI94893.1"/>
    </source>
</evidence>
<comment type="similarity">
    <text evidence="1">Belongs to the trimethylamine methyltransferase family.</text>
</comment>
<comment type="caution">
    <text evidence="4">The sequence shown here is derived from an EMBL/GenBank/DDBJ whole genome shotgun (WGS) entry which is preliminary data.</text>
</comment>
<dbReference type="GO" id="GO:0008168">
    <property type="term" value="F:methyltransferase activity"/>
    <property type="evidence" value="ECO:0007669"/>
    <property type="project" value="UniProtKB-KW"/>
</dbReference>
<organism evidence="4">
    <name type="scientific">marine sediment metagenome</name>
    <dbReference type="NCBI Taxonomy" id="412755"/>
    <lineage>
        <taxon>unclassified sequences</taxon>
        <taxon>metagenomes</taxon>
        <taxon>ecological metagenomes</taxon>
    </lineage>
</organism>
<evidence type="ECO:0000256" key="2">
    <source>
        <dbReference type="ARBA" id="ARBA00022603"/>
    </source>
</evidence>
<evidence type="ECO:0008006" key="5">
    <source>
        <dbReference type="Google" id="ProtNLM"/>
    </source>
</evidence>
<dbReference type="EMBL" id="BARW01022038">
    <property type="protein sequence ID" value="GAI94893.1"/>
    <property type="molecule type" value="Genomic_DNA"/>
</dbReference>
<keyword evidence="3" id="KW-0808">Transferase</keyword>